<dbReference type="PANTHER" id="PTHR42109">
    <property type="entry name" value="UNPLACED GENOMIC SCAFFOLD UM_SCAF_CONTIG_1.265, WHOLE GENOME SHOTGUN SEQUENCE"/>
    <property type="match status" value="1"/>
</dbReference>
<keyword evidence="1" id="KW-0812">Transmembrane</keyword>
<keyword evidence="5" id="KW-1185">Reference proteome</keyword>
<feature type="transmembrane region" description="Helical" evidence="1">
    <location>
        <begin position="499"/>
        <end position="522"/>
    </location>
</feature>
<evidence type="ECO:0000313" key="5">
    <source>
        <dbReference type="Proteomes" id="UP000826573"/>
    </source>
</evidence>
<comment type="caution">
    <text evidence="4">The sequence shown here is derived from an EMBL/GenBank/DDBJ whole genome shotgun (WGS) entry which is preliminary data.</text>
</comment>
<dbReference type="AlphaFoldDB" id="A0A9P8HG72"/>
<dbReference type="SUPFAM" id="SSF51735">
    <property type="entry name" value="NAD(P)-binding Rossmann-fold domains"/>
    <property type="match status" value="1"/>
</dbReference>
<evidence type="ECO:0000259" key="3">
    <source>
        <dbReference type="Pfam" id="PF24800"/>
    </source>
</evidence>
<dbReference type="Proteomes" id="UP000826573">
    <property type="component" value="Unassembled WGS sequence"/>
</dbReference>
<sequence>MSKAPVLITGASSFIAAHVIDQFLSEGTPVRGVVRSQSSADRVLKVNSQYASLLSFVIVPDITKPGAFDEAVKGVDGVIHVKRVIITASFASIVDVSKGFREGYVYSEKDFNPATYDEAKSPDADFGFAYCASKVLAEKAAWKFVEEKKPQFTVTVINPPVVYGPNRHYIDDLDNINTSSGMFYSLMNGSRLEVPPTSFWAIVDVRDVALAHKVAYYKPETAGQRYLTTAGLFSFQQICDILREEFPNLRGRVPVGNPGEPITGVYDVDNTKAKKELGIEMALSYRDGIAVAELICYCPSAIIGIYLTVVNEFHTTGWIDIFLFSAIRIVGSAIQLEAKNHPGTTKFYTIASIMNSIGLAPLQAGSLGLLNRLSENIGGKNRSQAEKSIFRLVQTVIIAGLVLGVIGGIKAGNGIKENGTFAIGSLGKIGTGLLIGAYAATLIVAANLYRKVSLANRKYRNLLWAVVAAAFPLAVRLVYAILATLTYDKSFNFITGNVTAWLCLAVIPEALVILIYIVVGLLNSCHPSIDLEHSLVVVKEHLRLYCKTSSAIWFIEASRHQPARYVGRGRLNAISRDQDVRNADERKKRVQGIVILLM</sequence>
<feature type="domain" description="NAD-dependent epimerase/dehydratase" evidence="2">
    <location>
        <begin position="6"/>
        <end position="81"/>
    </location>
</feature>
<feature type="domain" description="DUF7702" evidence="3">
    <location>
        <begin position="283"/>
        <end position="522"/>
    </location>
</feature>
<dbReference type="Pfam" id="PF24800">
    <property type="entry name" value="DUF7702"/>
    <property type="match status" value="1"/>
</dbReference>
<feature type="transmembrane region" description="Helical" evidence="1">
    <location>
        <begin position="389"/>
        <end position="409"/>
    </location>
</feature>
<proteinExistence type="predicted"/>
<dbReference type="Pfam" id="PF01370">
    <property type="entry name" value="Epimerase"/>
    <property type="match status" value="1"/>
</dbReference>
<dbReference type="CDD" id="cd05227">
    <property type="entry name" value="AR_SDR_e"/>
    <property type="match status" value="1"/>
</dbReference>
<dbReference type="InterPro" id="IPR001509">
    <property type="entry name" value="Epimerase_deHydtase"/>
</dbReference>
<keyword evidence="1" id="KW-0472">Membrane</keyword>
<accession>A0A9P8HG72</accession>
<evidence type="ECO:0000313" key="4">
    <source>
        <dbReference type="EMBL" id="KAH0524247.1"/>
    </source>
</evidence>
<evidence type="ECO:0008006" key="6">
    <source>
        <dbReference type="Google" id="ProtNLM"/>
    </source>
</evidence>
<protein>
    <recommendedName>
        <fullName evidence="6">NAD-dependent epimerase/dehydratase domain-containing protein</fullName>
    </recommendedName>
</protein>
<feature type="transmembrane region" description="Helical" evidence="1">
    <location>
        <begin position="461"/>
        <end position="487"/>
    </location>
</feature>
<dbReference type="Gene3D" id="3.40.50.720">
    <property type="entry name" value="NAD(P)-binding Rossmann-like Domain"/>
    <property type="match status" value="2"/>
</dbReference>
<gene>
    <name evidence="4" type="ORF">TsFJ059_006779</name>
</gene>
<organism evidence="4 5">
    <name type="scientific">Trichoderma semiorbis</name>
    <dbReference type="NCBI Taxonomy" id="1491008"/>
    <lineage>
        <taxon>Eukaryota</taxon>
        <taxon>Fungi</taxon>
        <taxon>Dikarya</taxon>
        <taxon>Ascomycota</taxon>
        <taxon>Pezizomycotina</taxon>
        <taxon>Sordariomycetes</taxon>
        <taxon>Hypocreomycetidae</taxon>
        <taxon>Hypocreales</taxon>
        <taxon>Hypocreaceae</taxon>
        <taxon>Trichoderma</taxon>
    </lineage>
</organism>
<feature type="transmembrane region" description="Helical" evidence="1">
    <location>
        <begin position="429"/>
        <end position="449"/>
    </location>
</feature>
<evidence type="ECO:0000259" key="2">
    <source>
        <dbReference type="Pfam" id="PF01370"/>
    </source>
</evidence>
<dbReference type="InterPro" id="IPR036291">
    <property type="entry name" value="NAD(P)-bd_dom_sf"/>
</dbReference>
<reference evidence="4 5" key="1">
    <citation type="submission" date="2021-08" db="EMBL/GenBank/DDBJ databases">
        <title>The highly contiguous genome resource for Trichoderma semiorbis FJ059, a fungal antagonistic to plant pathogens.</title>
        <authorList>
            <person name="Liu T."/>
        </authorList>
    </citation>
    <scope>NUCLEOTIDE SEQUENCE [LARGE SCALE GENOMIC DNA]</scope>
    <source>
        <strain evidence="4 5">FJ059</strain>
    </source>
</reference>
<evidence type="ECO:0000256" key="1">
    <source>
        <dbReference type="SAM" id="Phobius"/>
    </source>
</evidence>
<dbReference type="EMBL" id="JAIMJC010000005">
    <property type="protein sequence ID" value="KAH0524247.1"/>
    <property type="molecule type" value="Genomic_DNA"/>
</dbReference>
<keyword evidence="1" id="KW-1133">Transmembrane helix</keyword>
<name>A0A9P8HG72_9HYPO</name>
<dbReference type="InterPro" id="IPR056119">
    <property type="entry name" value="DUF7702"/>
</dbReference>
<feature type="transmembrane region" description="Helical" evidence="1">
    <location>
        <begin position="347"/>
        <end position="369"/>
    </location>
</feature>
<dbReference type="PANTHER" id="PTHR42109:SF2">
    <property type="entry name" value="INTEGRAL MEMBRANE PROTEIN"/>
    <property type="match status" value="1"/>
</dbReference>